<reference evidence="5 6" key="1">
    <citation type="submission" date="2022-10" db="EMBL/GenBank/DDBJ databases">
        <title>The complete genomes of actinobacterial strains from the NBC collection.</title>
        <authorList>
            <person name="Joergensen T.S."/>
            <person name="Alvarez Arevalo M."/>
            <person name="Sterndorff E.B."/>
            <person name="Faurdal D."/>
            <person name="Vuksanovic O."/>
            <person name="Mourched A.-S."/>
            <person name="Charusanti P."/>
            <person name="Shaw S."/>
            <person name="Blin K."/>
            <person name="Weber T."/>
        </authorList>
    </citation>
    <scope>NUCLEOTIDE SEQUENCE [LARGE SCALE GENOMIC DNA]</scope>
    <source>
        <strain evidence="5 6">NBC_00319</strain>
    </source>
</reference>
<dbReference type="PANTHER" id="PTHR30055:SF153">
    <property type="entry name" value="HTH-TYPE TRANSCRIPTIONAL REPRESSOR RV3405C"/>
    <property type="match status" value="1"/>
</dbReference>
<dbReference type="AlphaFoldDB" id="A0AAU4JXR3"/>
<sequence length="220" mass="23548">MSTRNDVLDAARRCLVRGSGRKLTLAEVAREAGVSRPTVYRRWPEVSAVIRDLLTRDMTSLMTEHVAAVDAAIASAPESSPPEVLAALVDGIVGAAIGLSDDLLFSSLLRRQPDLMAPYVFQRLGASQRGVLDVLDSRITQAQQVGAVRAGDPMRLGAMVLLITQSAIQSRSVVAPVLGGDWSQELTRALCGYLTPVEPVSVPRPPADPTGDGDRQEERP</sequence>
<gene>
    <name evidence="5" type="ORF">OG579_12370</name>
</gene>
<dbReference type="EMBL" id="CP108021">
    <property type="protein sequence ID" value="WUM18543.1"/>
    <property type="molecule type" value="Genomic_DNA"/>
</dbReference>
<evidence type="ECO:0000313" key="6">
    <source>
        <dbReference type="Proteomes" id="UP001432128"/>
    </source>
</evidence>
<evidence type="ECO:0000256" key="1">
    <source>
        <dbReference type="ARBA" id="ARBA00023125"/>
    </source>
</evidence>
<dbReference type="PANTHER" id="PTHR30055">
    <property type="entry name" value="HTH-TYPE TRANSCRIPTIONAL REGULATOR RUTR"/>
    <property type="match status" value="1"/>
</dbReference>
<feature type="region of interest" description="Disordered" evidence="3">
    <location>
        <begin position="198"/>
        <end position="220"/>
    </location>
</feature>
<keyword evidence="6" id="KW-1185">Reference proteome</keyword>
<feature type="DNA-binding region" description="H-T-H motif" evidence="2">
    <location>
        <begin position="24"/>
        <end position="43"/>
    </location>
</feature>
<organism evidence="5 6">
    <name type="scientific">Williamsia herbipolensis</name>
    <dbReference type="NCBI Taxonomy" id="1603258"/>
    <lineage>
        <taxon>Bacteria</taxon>
        <taxon>Bacillati</taxon>
        <taxon>Actinomycetota</taxon>
        <taxon>Actinomycetes</taxon>
        <taxon>Mycobacteriales</taxon>
        <taxon>Nocardiaceae</taxon>
        <taxon>Williamsia</taxon>
    </lineage>
</organism>
<dbReference type="SUPFAM" id="SSF46689">
    <property type="entry name" value="Homeodomain-like"/>
    <property type="match status" value="1"/>
</dbReference>
<proteinExistence type="predicted"/>
<protein>
    <submittedName>
        <fullName evidence="5">TetR/AcrR family transcriptional regulator</fullName>
    </submittedName>
</protein>
<keyword evidence="1 2" id="KW-0238">DNA-binding</keyword>
<dbReference type="GO" id="GO:0000976">
    <property type="term" value="F:transcription cis-regulatory region binding"/>
    <property type="evidence" value="ECO:0007669"/>
    <property type="project" value="TreeGrafter"/>
</dbReference>
<evidence type="ECO:0000256" key="2">
    <source>
        <dbReference type="PROSITE-ProRule" id="PRU00335"/>
    </source>
</evidence>
<evidence type="ECO:0000313" key="5">
    <source>
        <dbReference type="EMBL" id="WUM18543.1"/>
    </source>
</evidence>
<evidence type="ECO:0000256" key="3">
    <source>
        <dbReference type="SAM" id="MobiDB-lite"/>
    </source>
</evidence>
<dbReference type="RefSeq" id="WP_328856165.1">
    <property type="nucleotide sequence ID" value="NZ_CP108021.1"/>
</dbReference>
<accession>A0AAU4JXR3</accession>
<dbReference type="InterPro" id="IPR009057">
    <property type="entry name" value="Homeodomain-like_sf"/>
</dbReference>
<dbReference type="Gene3D" id="1.10.10.60">
    <property type="entry name" value="Homeodomain-like"/>
    <property type="match status" value="1"/>
</dbReference>
<dbReference type="Proteomes" id="UP001432128">
    <property type="component" value="Chromosome"/>
</dbReference>
<feature type="domain" description="HTH tetR-type" evidence="4">
    <location>
        <begin position="1"/>
        <end position="61"/>
    </location>
</feature>
<dbReference type="GO" id="GO:0003700">
    <property type="term" value="F:DNA-binding transcription factor activity"/>
    <property type="evidence" value="ECO:0007669"/>
    <property type="project" value="TreeGrafter"/>
</dbReference>
<name>A0AAU4JXR3_9NOCA</name>
<dbReference type="InterPro" id="IPR050109">
    <property type="entry name" value="HTH-type_TetR-like_transc_reg"/>
</dbReference>
<evidence type="ECO:0000259" key="4">
    <source>
        <dbReference type="PROSITE" id="PS50977"/>
    </source>
</evidence>
<dbReference type="PROSITE" id="PS50977">
    <property type="entry name" value="HTH_TETR_2"/>
    <property type="match status" value="1"/>
</dbReference>
<dbReference type="Pfam" id="PF00440">
    <property type="entry name" value="TetR_N"/>
    <property type="match status" value="1"/>
</dbReference>
<dbReference type="KEGG" id="whr:OG579_12370"/>
<dbReference type="InterPro" id="IPR001647">
    <property type="entry name" value="HTH_TetR"/>
</dbReference>
<dbReference type="Gene3D" id="1.10.357.10">
    <property type="entry name" value="Tetracycline Repressor, domain 2"/>
    <property type="match status" value="1"/>
</dbReference>